<evidence type="ECO:0000256" key="1">
    <source>
        <dbReference type="SAM" id="MobiDB-lite"/>
    </source>
</evidence>
<feature type="compositionally biased region" description="Low complexity" evidence="1">
    <location>
        <begin position="22"/>
        <end position="39"/>
    </location>
</feature>
<feature type="compositionally biased region" description="Basic residues" evidence="1">
    <location>
        <begin position="56"/>
        <end position="70"/>
    </location>
</feature>
<gene>
    <name evidence="2" type="ORF">KGF57_003100</name>
</gene>
<evidence type="ECO:0000313" key="3">
    <source>
        <dbReference type="Proteomes" id="UP001204833"/>
    </source>
</evidence>
<feature type="compositionally biased region" description="Low complexity" evidence="1">
    <location>
        <begin position="347"/>
        <end position="356"/>
    </location>
</feature>
<feature type="region of interest" description="Disordered" evidence="1">
    <location>
        <begin position="198"/>
        <end position="218"/>
    </location>
</feature>
<dbReference type="GeneID" id="76151159"/>
<evidence type="ECO:0000313" key="2">
    <source>
        <dbReference type="EMBL" id="KAI5957833.1"/>
    </source>
</evidence>
<comment type="caution">
    <text evidence="2">The sequence shown here is derived from an EMBL/GenBank/DDBJ whole genome shotgun (WGS) entry which is preliminary data.</text>
</comment>
<feature type="region of interest" description="Disordered" evidence="1">
    <location>
        <begin position="53"/>
        <end position="74"/>
    </location>
</feature>
<feature type="compositionally biased region" description="Low complexity" evidence="1">
    <location>
        <begin position="271"/>
        <end position="298"/>
    </location>
</feature>
<protein>
    <submittedName>
        <fullName evidence="2">Uncharacterized protein</fullName>
    </submittedName>
</protein>
<dbReference type="Proteomes" id="UP001204833">
    <property type="component" value="Unassembled WGS sequence"/>
</dbReference>
<accession>A0AAD5FYH4</accession>
<name>A0AAD5FYH4_9ASCO</name>
<dbReference type="AlphaFoldDB" id="A0AAD5FYH4"/>
<feature type="region of interest" description="Disordered" evidence="1">
    <location>
        <begin position="271"/>
        <end position="356"/>
    </location>
</feature>
<feature type="compositionally biased region" description="Basic residues" evidence="1">
    <location>
        <begin position="329"/>
        <end position="338"/>
    </location>
</feature>
<dbReference type="EMBL" id="JAIHNG010000120">
    <property type="protein sequence ID" value="KAI5957833.1"/>
    <property type="molecule type" value="Genomic_DNA"/>
</dbReference>
<feature type="region of interest" description="Disordered" evidence="1">
    <location>
        <begin position="17"/>
        <end position="40"/>
    </location>
</feature>
<keyword evidence="3" id="KW-1185">Reference proteome</keyword>
<dbReference type="RefSeq" id="XP_051608536.1">
    <property type="nucleotide sequence ID" value="XM_051752485.1"/>
</dbReference>
<reference evidence="2 3" key="1">
    <citation type="journal article" date="2022" name="DNA Res.">
        <title>Genome analysis of five recently described species of the CUG-Ser clade uncovers Candida theae as a new hybrid lineage with pathogenic potential in the Candida parapsilosis species complex.</title>
        <authorList>
            <person name="Mixao V."/>
            <person name="Del Olmo V."/>
            <person name="Hegedusova E."/>
            <person name="Saus E."/>
            <person name="Pryszcz L."/>
            <person name="Cillingova A."/>
            <person name="Nosek J."/>
            <person name="Gabaldon T."/>
        </authorList>
    </citation>
    <scope>NUCLEOTIDE SEQUENCE [LARGE SCALE GENOMIC DNA]</scope>
    <source>
        <strain evidence="2 3">CBS 12239</strain>
    </source>
</reference>
<organism evidence="2 3">
    <name type="scientific">Candida theae</name>
    <dbReference type="NCBI Taxonomy" id="1198502"/>
    <lineage>
        <taxon>Eukaryota</taxon>
        <taxon>Fungi</taxon>
        <taxon>Dikarya</taxon>
        <taxon>Ascomycota</taxon>
        <taxon>Saccharomycotina</taxon>
        <taxon>Pichiomycetes</taxon>
        <taxon>Debaryomycetaceae</taxon>
        <taxon>Candida/Lodderomyces clade</taxon>
        <taxon>Candida</taxon>
    </lineage>
</organism>
<sequence length="464" mass="51214">MSCNTAVLPPANGKKLWRVKRSVSSSSTSSTSNQSQPSVECLNSSLKIAAAGSKFSIRRPPMRRPKNKPGKPKDFVFVDLSPVKSDEEAQFDQSKIMQGQEGIASAAATAAATATATAAATATATATATLTPPTPFNEQLPSPTVSIEESIFELPALNEYDEYNASRSSLGSAGSGETTPSEELGLGIMNLGVDWNQPQPIQQQQPQPQSAQQQMPQMSQEFISQQLYGYQQAMLQQHLQIQQLQQQLFEQQQRAIESQIISATSTPALPQQPQFQQLQSPFKEPQQKQQPQQTPSLPATKTRKTAGQLQFKTYQPKHQRSASEACIKKPVRKPHHRTYSVPFTPVQPQQQQQPQQYSAMPMQSVDSSCSDVSLDDFMLLNDQISMNLNLNQQHQHQQQQLSSFTPVSEYSEEYDDKFATAGKPNSASSITACGFEELFLQTYSNINVKDNEDAGEFEMGTFVI</sequence>
<proteinExistence type="predicted"/>